<reference evidence="1 2" key="1">
    <citation type="submission" date="2018-11" db="EMBL/GenBank/DDBJ databases">
        <authorList>
            <consortium name="Pathogen Informatics"/>
        </authorList>
    </citation>
    <scope>NUCLEOTIDE SEQUENCE [LARGE SCALE GENOMIC DNA]</scope>
</reference>
<gene>
    <name evidence="1" type="ORF">CGOC_LOCUS1650</name>
</gene>
<sequence length="33" mass="3632">MNFMGRIADILVEAGHEVVSFKQSDLPLKISVS</sequence>
<protein>
    <submittedName>
        <fullName evidence="1">Uncharacterized protein</fullName>
    </submittedName>
</protein>
<proteinExistence type="predicted"/>
<dbReference type="OrthoDB" id="5865374at2759"/>
<keyword evidence="2" id="KW-1185">Reference proteome</keyword>
<dbReference type="AlphaFoldDB" id="A0A3P6QJ25"/>
<evidence type="ECO:0000313" key="2">
    <source>
        <dbReference type="Proteomes" id="UP000271889"/>
    </source>
</evidence>
<dbReference type="Proteomes" id="UP000271889">
    <property type="component" value="Unassembled WGS sequence"/>
</dbReference>
<accession>A0A3P6QJ25</accession>
<organism evidence="1 2">
    <name type="scientific">Cylicostephanus goldi</name>
    <name type="common">Nematode worm</name>
    <dbReference type="NCBI Taxonomy" id="71465"/>
    <lineage>
        <taxon>Eukaryota</taxon>
        <taxon>Metazoa</taxon>
        <taxon>Ecdysozoa</taxon>
        <taxon>Nematoda</taxon>
        <taxon>Chromadorea</taxon>
        <taxon>Rhabditida</taxon>
        <taxon>Rhabditina</taxon>
        <taxon>Rhabditomorpha</taxon>
        <taxon>Strongyloidea</taxon>
        <taxon>Strongylidae</taxon>
        <taxon>Cylicostephanus</taxon>
    </lineage>
</organism>
<dbReference type="EMBL" id="UYRV01003224">
    <property type="protein sequence ID" value="VDK49982.1"/>
    <property type="molecule type" value="Genomic_DNA"/>
</dbReference>
<evidence type="ECO:0000313" key="1">
    <source>
        <dbReference type="EMBL" id="VDK49982.1"/>
    </source>
</evidence>
<name>A0A3P6QJ25_CYLGO</name>